<name>A0AB32TWC2_DANRE</name>
<dbReference type="SUPFAM" id="SSF46689">
    <property type="entry name" value="Homeodomain-like"/>
    <property type="match status" value="2"/>
</dbReference>
<dbReference type="ZFIN" id="ZDB-GENE-100921-79">
    <property type="gene designation" value="ttf1.3"/>
</dbReference>
<dbReference type="SMART" id="SM00717">
    <property type="entry name" value="SANT"/>
    <property type="match status" value="3"/>
</dbReference>
<sequence>MCIVMKKRSKTTEQHELTESSQEQTEKSCKKKEKRRNSKTESDDNLQTDTGKRKRRTLDNEGETSVMDDGVSNQHEAQTQELQGSREEKYSVRLRTRKTATQTSYEDVAKDEQTKIKTEHKEGSNTSDKESDPPDVMNGTRKHASKDETVVDSKSLDELKEFCPKITLKSHNVQDINKMIRYDLPRFKEFRKQGIALRHGRFSKAENERLRQNVSDFLALTQVKDAVMLFHPKRFPNNTKKLAKLKRKYRFFERIAEGIPRPCHDVYTRGTKIYDDKNNKGNFTEKEDKSLLKYHARYGKDWQKISKKTDRSSYSLEKRFSHLSKRRGPWTTKEVQRLLRAVRDHVVSVLKSANPNKKRPKRVSREILYQKLPWTKIAEQVKTRCWNRCRDKWMSILTARMSPGITFKGKIAQEAKIRLIRAMYEMQVEDAVDVDWEDLTAVFGDVPPAYAQLRWRHLKARYVPGWKNKCFREIVTFLYEKTLPGLQSKCEYRYGSDLKLEQKQRFRLSRIFQDINDEDCCDSDEETGQQESNSST</sequence>
<feature type="domain" description="HTH myb-type" evidence="3">
    <location>
        <begin position="374"/>
        <end position="401"/>
    </location>
</feature>
<evidence type="ECO:0000313" key="4">
    <source>
        <dbReference type="Proteomes" id="UP000000437"/>
    </source>
</evidence>
<dbReference type="PROSITE" id="PS50090">
    <property type="entry name" value="MYB_LIKE"/>
    <property type="match status" value="2"/>
</dbReference>
<accession>A0AB32TWC2</accession>
<keyword evidence="4" id="KW-1185">Reference proteome</keyword>
<evidence type="ECO:0000313" key="5">
    <source>
        <dbReference type="RefSeq" id="XP_068077651.1"/>
    </source>
</evidence>
<dbReference type="InterPro" id="IPR001005">
    <property type="entry name" value="SANT/Myb"/>
</dbReference>
<protein>
    <submittedName>
        <fullName evidence="5">Transcription termination factor 1</fullName>
    </submittedName>
</protein>
<dbReference type="FunFam" id="1.10.10.60:FF:000480">
    <property type="entry name" value="Si:ch73-376l24.4"/>
    <property type="match status" value="1"/>
</dbReference>
<feature type="compositionally biased region" description="Polar residues" evidence="1">
    <location>
        <begin position="71"/>
        <end position="83"/>
    </location>
</feature>
<dbReference type="PANTHER" id="PTHR46760">
    <property type="entry name" value="TRANSCRIPTION TERMINATION FACTOR 1"/>
    <property type="match status" value="1"/>
</dbReference>
<feature type="compositionally biased region" description="Basic and acidic residues" evidence="1">
    <location>
        <begin position="107"/>
        <end position="132"/>
    </location>
</feature>
<dbReference type="Gene3D" id="1.10.10.60">
    <property type="entry name" value="Homeodomain-like"/>
    <property type="match status" value="2"/>
</dbReference>
<dbReference type="Proteomes" id="UP000000437">
    <property type="component" value="Chromosome 5"/>
</dbReference>
<reference evidence="5" key="1">
    <citation type="submission" date="2025-08" db="UniProtKB">
        <authorList>
            <consortium name="RefSeq"/>
        </authorList>
    </citation>
    <scope>IDENTIFICATION</scope>
    <source>
        <strain evidence="5">Tuebingen</strain>
        <tissue evidence="5">Fibroblasts and whole tissue</tissue>
    </source>
</reference>
<evidence type="ECO:0000259" key="2">
    <source>
        <dbReference type="PROSITE" id="PS50090"/>
    </source>
</evidence>
<feature type="domain" description="Myb-like" evidence="2">
    <location>
        <begin position="322"/>
        <end position="397"/>
    </location>
</feature>
<feature type="domain" description="Myb-like" evidence="2">
    <location>
        <begin position="275"/>
        <end position="320"/>
    </location>
</feature>
<evidence type="ECO:0000256" key="1">
    <source>
        <dbReference type="SAM" id="MobiDB-lite"/>
    </source>
</evidence>
<dbReference type="AGR" id="ZFIN:ZDB-GENE-100921-79"/>
<dbReference type="PANTHER" id="PTHR46760:SF1">
    <property type="entry name" value="TRANSCRIPTION TERMINATION FACTOR 1"/>
    <property type="match status" value="1"/>
</dbReference>
<dbReference type="InterPro" id="IPR009057">
    <property type="entry name" value="Homeodomain-like_sf"/>
</dbReference>
<dbReference type="InterPro" id="IPR017930">
    <property type="entry name" value="Myb_dom"/>
</dbReference>
<organism evidence="4 5">
    <name type="scientific">Danio rerio</name>
    <name type="common">Zebrafish</name>
    <name type="synonym">Brachydanio rerio</name>
    <dbReference type="NCBI Taxonomy" id="7955"/>
    <lineage>
        <taxon>Eukaryota</taxon>
        <taxon>Metazoa</taxon>
        <taxon>Chordata</taxon>
        <taxon>Craniata</taxon>
        <taxon>Vertebrata</taxon>
        <taxon>Euteleostomi</taxon>
        <taxon>Actinopterygii</taxon>
        <taxon>Neopterygii</taxon>
        <taxon>Teleostei</taxon>
        <taxon>Ostariophysi</taxon>
        <taxon>Cypriniformes</taxon>
        <taxon>Danionidae</taxon>
        <taxon>Danioninae</taxon>
        <taxon>Danio</taxon>
    </lineage>
</organism>
<feature type="region of interest" description="Disordered" evidence="1">
    <location>
        <begin position="1"/>
        <end position="149"/>
    </location>
</feature>
<dbReference type="InterPro" id="IPR053078">
    <property type="entry name" value="TTF1-like"/>
</dbReference>
<gene>
    <name evidence="6" type="primary">ttf1.3</name>
    <name evidence="5" type="synonym">LOC110437769</name>
</gene>
<dbReference type="AlphaFoldDB" id="A0AB32TWC2"/>
<evidence type="ECO:0000313" key="6">
    <source>
        <dbReference type="ZFIN" id="ZDB-GENE-100921-79"/>
    </source>
</evidence>
<dbReference type="KEGG" id="dre:110437769"/>
<dbReference type="Pfam" id="PF13921">
    <property type="entry name" value="Myb_DNA-bind_6"/>
    <property type="match status" value="1"/>
</dbReference>
<evidence type="ECO:0000259" key="3">
    <source>
        <dbReference type="PROSITE" id="PS51294"/>
    </source>
</evidence>
<feature type="domain" description="HTH myb-type" evidence="3">
    <location>
        <begin position="275"/>
        <end position="327"/>
    </location>
</feature>
<dbReference type="CDD" id="cd00167">
    <property type="entry name" value="SANT"/>
    <property type="match status" value="2"/>
</dbReference>
<proteinExistence type="predicted"/>
<dbReference type="PROSITE" id="PS51294">
    <property type="entry name" value="HTH_MYB"/>
    <property type="match status" value="2"/>
</dbReference>
<feature type="compositionally biased region" description="Basic and acidic residues" evidence="1">
    <location>
        <begin position="10"/>
        <end position="28"/>
    </location>
</feature>
<dbReference type="RefSeq" id="XP_068077651.1">
    <property type="nucleotide sequence ID" value="XM_068221550.2"/>
</dbReference>